<dbReference type="PANTHER" id="PTHR31374:SF29">
    <property type="entry name" value="SAUR-LIKE AUXIN-RESPONSIVE PROTEIN FAMILY"/>
    <property type="match status" value="1"/>
</dbReference>
<organism evidence="2 3">
    <name type="scientific">Zingiber officinale</name>
    <name type="common">Ginger</name>
    <name type="synonym">Amomum zingiber</name>
    <dbReference type="NCBI Taxonomy" id="94328"/>
    <lineage>
        <taxon>Eukaryota</taxon>
        <taxon>Viridiplantae</taxon>
        <taxon>Streptophyta</taxon>
        <taxon>Embryophyta</taxon>
        <taxon>Tracheophyta</taxon>
        <taxon>Spermatophyta</taxon>
        <taxon>Magnoliopsida</taxon>
        <taxon>Liliopsida</taxon>
        <taxon>Zingiberales</taxon>
        <taxon>Zingiberaceae</taxon>
        <taxon>Zingiber</taxon>
    </lineage>
</organism>
<dbReference type="Pfam" id="PF02519">
    <property type="entry name" value="Auxin_inducible"/>
    <property type="match status" value="1"/>
</dbReference>
<dbReference type="PANTHER" id="PTHR31374">
    <property type="entry name" value="AUXIN-INDUCED PROTEIN-LIKE-RELATED"/>
    <property type="match status" value="1"/>
</dbReference>
<evidence type="ECO:0000256" key="1">
    <source>
        <dbReference type="ARBA" id="ARBA00006974"/>
    </source>
</evidence>
<dbReference type="Proteomes" id="UP000734854">
    <property type="component" value="Unassembled WGS sequence"/>
</dbReference>
<name>A0A8J5GMX0_ZINOF</name>
<reference evidence="2 3" key="1">
    <citation type="submission" date="2020-08" db="EMBL/GenBank/DDBJ databases">
        <title>Plant Genome Project.</title>
        <authorList>
            <person name="Zhang R.-G."/>
        </authorList>
    </citation>
    <scope>NUCLEOTIDE SEQUENCE [LARGE SCALE GENOMIC DNA]</scope>
    <source>
        <tissue evidence="2">Rhizome</tissue>
    </source>
</reference>
<keyword evidence="3" id="KW-1185">Reference proteome</keyword>
<gene>
    <name evidence="2" type="ORF">ZIOFF_036368</name>
</gene>
<dbReference type="GO" id="GO:0009733">
    <property type="term" value="P:response to auxin"/>
    <property type="evidence" value="ECO:0007669"/>
    <property type="project" value="InterPro"/>
</dbReference>
<sequence>MARKQKGEVKRGTPAAKGTVTVMIAEEQQRFAVPLEYLSHPLFAELLEEAAAEYGFSHSGAIAIPCAVDHFRRVLHNIERDLRRRRRRRHPNFTLPITK</sequence>
<dbReference type="OrthoDB" id="669454at2759"/>
<protein>
    <submittedName>
        <fullName evidence="2">Uncharacterized protein</fullName>
    </submittedName>
</protein>
<evidence type="ECO:0000313" key="2">
    <source>
        <dbReference type="EMBL" id="KAG6504043.1"/>
    </source>
</evidence>
<comment type="similarity">
    <text evidence="1">Belongs to the ARG7 family.</text>
</comment>
<dbReference type="AlphaFoldDB" id="A0A8J5GMX0"/>
<proteinExistence type="inferred from homology"/>
<comment type="caution">
    <text evidence="2">The sequence shown here is derived from an EMBL/GenBank/DDBJ whole genome shotgun (WGS) entry which is preliminary data.</text>
</comment>
<accession>A0A8J5GMX0</accession>
<dbReference type="InterPro" id="IPR003676">
    <property type="entry name" value="SAUR_fam"/>
</dbReference>
<dbReference type="EMBL" id="JACMSC010000010">
    <property type="protein sequence ID" value="KAG6504043.1"/>
    <property type="molecule type" value="Genomic_DNA"/>
</dbReference>
<evidence type="ECO:0000313" key="3">
    <source>
        <dbReference type="Proteomes" id="UP000734854"/>
    </source>
</evidence>